<dbReference type="Pfam" id="PF13377">
    <property type="entry name" value="Peripla_BP_3"/>
    <property type="match status" value="1"/>
</dbReference>
<dbReference type="RefSeq" id="WP_191808991.1">
    <property type="nucleotide sequence ID" value="NZ_JACSQD010000008.1"/>
</dbReference>
<reference evidence="5 6" key="1">
    <citation type="submission" date="2020-08" db="EMBL/GenBank/DDBJ databases">
        <title>A Genomic Blueprint of the Chicken Gut Microbiome.</title>
        <authorList>
            <person name="Gilroy R."/>
            <person name="Ravi A."/>
            <person name="Getino M."/>
            <person name="Pursley I."/>
            <person name="Horton D.L."/>
            <person name="Alikhan N.-F."/>
            <person name="Baker D."/>
            <person name="Gharbi K."/>
            <person name="Hall N."/>
            <person name="Watson M."/>
            <person name="Adriaenssens E.M."/>
            <person name="Foster-Nyarko E."/>
            <person name="Jarju S."/>
            <person name="Secka A."/>
            <person name="Antonio M."/>
            <person name="Oren A."/>
            <person name="Chaudhuri R."/>
            <person name="La Ragione R.M."/>
            <person name="Hildebrand F."/>
            <person name="Pallen M.J."/>
        </authorList>
    </citation>
    <scope>NUCLEOTIDE SEQUENCE [LARGE SCALE GENOMIC DNA]</scope>
    <source>
        <strain evidence="5 6">Sa2CUA1</strain>
    </source>
</reference>
<keyword evidence="3" id="KW-0804">Transcription</keyword>
<dbReference type="Proteomes" id="UP000609874">
    <property type="component" value="Unassembled WGS sequence"/>
</dbReference>
<accession>A0ABR8UW00</accession>
<evidence type="ECO:0000256" key="3">
    <source>
        <dbReference type="ARBA" id="ARBA00023163"/>
    </source>
</evidence>
<dbReference type="Pfam" id="PF00356">
    <property type="entry name" value="LacI"/>
    <property type="match status" value="1"/>
</dbReference>
<dbReference type="PROSITE" id="PS50932">
    <property type="entry name" value="HTH_LACI_2"/>
    <property type="match status" value="1"/>
</dbReference>
<dbReference type="EMBL" id="JACSQD010000008">
    <property type="protein sequence ID" value="MBD7996712.1"/>
    <property type="molecule type" value="Genomic_DNA"/>
</dbReference>
<evidence type="ECO:0000313" key="6">
    <source>
        <dbReference type="Proteomes" id="UP000609874"/>
    </source>
</evidence>
<dbReference type="PANTHER" id="PTHR30146:SF153">
    <property type="entry name" value="LACTOSE OPERON REPRESSOR"/>
    <property type="match status" value="1"/>
</dbReference>
<evidence type="ECO:0000259" key="4">
    <source>
        <dbReference type="PROSITE" id="PS50932"/>
    </source>
</evidence>
<comment type="caution">
    <text evidence="5">The sequence shown here is derived from an EMBL/GenBank/DDBJ whole genome shotgun (WGS) entry which is preliminary data.</text>
</comment>
<protein>
    <submittedName>
        <fullName evidence="5">LacI family DNA-binding transcriptional regulator</fullName>
    </submittedName>
</protein>
<dbReference type="SMART" id="SM00354">
    <property type="entry name" value="HTH_LACI"/>
    <property type="match status" value="1"/>
</dbReference>
<evidence type="ECO:0000256" key="1">
    <source>
        <dbReference type="ARBA" id="ARBA00023015"/>
    </source>
</evidence>
<dbReference type="CDD" id="cd01392">
    <property type="entry name" value="HTH_LacI"/>
    <property type="match status" value="1"/>
</dbReference>
<evidence type="ECO:0000313" key="5">
    <source>
        <dbReference type="EMBL" id="MBD7996712.1"/>
    </source>
</evidence>
<proteinExistence type="predicted"/>
<dbReference type="SUPFAM" id="SSF47413">
    <property type="entry name" value="lambda repressor-like DNA-binding domains"/>
    <property type="match status" value="1"/>
</dbReference>
<dbReference type="InterPro" id="IPR000843">
    <property type="entry name" value="HTH_LacI"/>
</dbReference>
<dbReference type="InterPro" id="IPR028082">
    <property type="entry name" value="Peripla_BP_I"/>
</dbReference>
<dbReference type="SUPFAM" id="SSF53822">
    <property type="entry name" value="Periplasmic binding protein-like I"/>
    <property type="match status" value="1"/>
</dbReference>
<dbReference type="PANTHER" id="PTHR30146">
    <property type="entry name" value="LACI-RELATED TRANSCRIPTIONAL REPRESSOR"/>
    <property type="match status" value="1"/>
</dbReference>
<dbReference type="Gene3D" id="1.10.260.40">
    <property type="entry name" value="lambda repressor-like DNA-binding domains"/>
    <property type="match status" value="1"/>
</dbReference>
<keyword evidence="1" id="KW-0805">Transcription regulation</keyword>
<dbReference type="CDD" id="cd06267">
    <property type="entry name" value="PBP1_LacI_sugar_binding-like"/>
    <property type="match status" value="1"/>
</dbReference>
<feature type="domain" description="HTH lacI-type" evidence="4">
    <location>
        <begin position="10"/>
        <end position="66"/>
    </location>
</feature>
<dbReference type="GO" id="GO:0003677">
    <property type="term" value="F:DNA binding"/>
    <property type="evidence" value="ECO:0007669"/>
    <property type="project" value="UniProtKB-KW"/>
</dbReference>
<keyword evidence="2 5" id="KW-0238">DNA-binding</keyword>
<evidence type="ECO:0000256" key="2">
    <source>
        <dbReference type="ARBA" id="ARBA00023125"/>
    </source>
</evidence>
<name>A0ABR8UW00_9MICC</name>
<keyword evidence="6" id="KW-1185">Reference proteome</keyword>
<dbReference type="InterPro" id="IPR046335">
    <property type="entry name" value="LacI/GalR-like_sensor"/>
</dbReference>
<dbReference type="Gene3D" id="3.40.50.2300">
    <property type="match status" value="2"/>
</dbReference>
<gene>
    <name evidence="5" type="ORF">H9639_15550</name>
</gene>
<sequence length="332" mass="35242">MTGEAKNRRVTAADVARSLGISRATVGFVLNNTRGQTISEATRKRVIAEAARLGYRPHTAAQALARGSSRIVLLVLPDWPVEHSLGRHIAEASRVLEEAGYSLVTYTLHETGVTRPLWEALDPDVVIGMLPFSEKDLASMRASGITTIVPDPQTEPAEWQKGPSVVAGPELQVSHLAGLGHSRIAFAAPDDSRLARIIDARLAVARDTAARMGLTGMDDRRINVHDASSRSAVLEWSRDGITGVVAYNDEIAAAIAGAALREGISVPGQLAVIGHDDTPLAELFVPSLSSIRLDIEGLGRQIAMTALNAADGRGGAAEDPPLVADLIRREST</sequence>
<organism evidence="5 6">
    <name type="scientific">Arthrobacter gallicola</name>
    <dbReference type="NCBI Taxonomy" id="2762225"/>
    <lineage>
        <taxon>Bacteria</taxon>
        <taxon>Bacillati</taxon>
        <taxon>Actinomycetota</taxon>
        <taxon>Actinomycetes</taxon>
        <taxon>Micrococcales</taxon>
        <taxon>Micrococcaceae</taxon>
        <taxon>Arthrobacter</taxon>
    </lineage>
</organism>
<dbReference type="InterPro" id="IPR010982">
    <property type="entry name" value="Lambda_DNA-bd_dom_sf"/>
</dbReference>